<organism evidence="3 4">
    <name type="scientific">Rhynchophorus ferrugineus</name>
    <name type="common">Red palm weevil</name>
    <name type="synonym">Curculio ferrugineus</name>
    <dbReference type="NCBI Taxonomy" id="354439"/>
    <lineage>
        <taxon>Eukaryota</taxon>
        <taxon>Metazoa</taxon>
        <taxon>Ecdysozoa</taxon>
        <taxon>Arthropoda</taxon>
        <taxon>Hexapoda</taxon>
        <taxon>Insecta</taxon>
        <taxon>Pterygota</taxon>
        <taxon>Neoptera</taxon>
        <taxon>Endopterygota</taxon>
        <taxon>Coleoptera</taxon>
        <taxon>Polyphaga</taxon>
        <taxon>Cucujiformia</taxon>
        <taxon>Curculionidae</taxon>
        <taxon>Dryophthorinae</taxon>
        <taxon>Rhynchophorus</taxon>
    </lineage>
</organism>
<keyword evidence="2" id="KW-1133">Transmembrane helix</keyword>
<evidence type="ECO:0000313" key="3">
    <source>
        <dbReference type="EMBL" id="KAF7284612.1"/>
    </source>
</evidence>
<keyword evidence="2" id="KW-0812">Transmembrane</keyword>
<dbReference type="Proteomes" id="UP000625711">
    <property type="component" value="Unassembled WGS sequence"/>
</dbReference>
<feature type="region of interest" description="Disordered" evidence="1">
    <location>
        <begin position="96"/>
        <end position="135"/>
    </location>
</feature>
<evidence type="ECO:0000256" key="2">
    <source>
        <dbReference type="SAM" id="Phobius"/>
    </source>
</evidence>
<feature type="transmembrane region" description="Helical" evidence="2">
    <location>
        <begin position="12"/>
        <end position="33"/>
    </location>
</feature>
<evidence type="ECO:0000256" key="1">
    <source>
        <dbReference type="SAM" id="MobiDB-lite"/>
    </source>
</evidence>
<feature type="region of interest" description="Disordered" evidence="1">
    <location>
        <begin position="59"/>
        <end position="80"/>
    </location>
</feature>
<keyword evidence="2" id="KW-0472">Membrane</keyword>
<feature type="compositionally biased region" description="Basic residues" evidence="1">
    <location>
        <begin position="96"/>
        <end position="124"/>
    </location>
</feature>
<reference evidence="3" key="1">
    <citation type="submission" date="2020-08" db="EMBL/GenBank/DDBJ databases">
        <title>Genome sequencing and assembly of the red palm weevil Rhynchophorus ferrugineus.</title>
        <authorList>
            <person name="Dias G.B."/>
            <person name="Bergman C.M."/>
            <person name="Manee M."/>
        </authorList>
    </citation>
    <scope>NUCLEOTIDE SEQUENCE</scope>
    <source>
        <strain evidence="3">AA-2017</strain>
        <tissue evidence="3">Whole larva</tissue>
    </source>
</reference>
<name>A0A834IP65_RHYFE</name>
<accession>A0A834IP65</accession>
<sequence length="311" mass="36368">MCYELRRHKYIFSSNLVLIKSLFVLSCLTLLVAECKRQRRDIRHMIILTDEYKPPIRYKKYEGREKTSKKPDISSYEDNLTSGSSLEQYIPIISNKKVKPKKPKKGNYKRSKRPHTPRRNKKQNKPNNNNINQELLPDVSSYNTLNSQDSQELLLDTRYHAPSHPNGKIIFPENIDITTTTPNYYAYSSGTEFHPTMVPNYYRYNINQNDANIKTDFRNYEPLDYKTIPDDYQTINLKAPYHNHQIEITSTITPDKDVKTVLSSIYEPTDLGNLTANKINQKPTDTKKENTSNIVFGARMKRKHRKESKTV</sequence>
<protein>
    <submittedName>
        <fullName evidence="3">Uncharacterized protein</fullName>
    </submittedName>
</protein>
<dbReference type="AlphaFoldDB" id="A0A834IP65"/>
<evidence type="ECO:0000313" key="4">
    <source>
        <dbReference type="Proteomes" id="UP000625711"/>
    </source>
</evidence>
<keyword evidence="4" id="KW-1185">Reference proteome</keyword>
<feature type="compositionally biased region" description="Basic and acidic residues" evidence="1">
    <location>
        <begin position="59"/>
        <end position="72"/>
    </location>
</feature>
<comment type="caution">
    <text evidence="3">The sequence shown here is derived from an EMBL/GenBank/DDBJ whole genome shotgun (WGS) entry which is preliminary data.</text>
</comment>
<dbReference type="EMBL" id="JAACXV010000073">
    <property type="protein sequence ID" value="KAF7284612.1"/>
    <property type="molecule type" value="Genomic_DNA"/>
</dbReference>
<proteinExistence type="predicted"/>
<gene>
    <name evidence="3" type="ORF">GWI33_021804</name>
</gene>